<reference evidence="2" key="1">
    <citation type="submission" date="2025-05" db="UniProtKB">
        <authorList>
            <consortium name="RefSeq"/>
        </authorList>
    </citation>
    <scope>NUCLEOTIDE SEQUENCE [LARGE SCALE GENOMIC DNA]</scope>
</reference>
<proteinExistence type="predicted"/>
<evidence type="ECO:0000313" key="2">
    <source>
        <dbReference type="Proteomes" id="UP001652600"/>
    </source>
</evidence>
<accession>A0A1S3BRE6</accession>
<dbReference type="AlphaFoldDB" id="A0A1S3BRE6"/>
<keyword evidence="2" id="KW-1185">Reference proteome</keyword>
<dbReference type="eggNOG" id="KOG0198">
    <property type="taxonomic scope" value="Eukaryota"/>
</dbReference>
<reference evidence="3" key="2">
    <citation type="submission" date="2025-08" db="UniProtKB">
        <authorList>
            <consortium name="RefSeq"/>
        </authorList>
    </citation>
    <scope>IDENTIFICATION</scope>
    <source>
        <tissue evidence="3">Stem</tissue>
    </source>
</reference>
<organism evidence="2 3">
    <name type="scientific">Cucumis melo</name>
    <name type="common">Muskmelon</name>
    <dbReference type="NCBI Taxonomy" id="3656"/>
    <lineage>
        <taxon>Eukaryota</taxon>
        <taxon>Viridiplantae</taxon>
        <taxon>Streptophyta</taxon>
        <taxon>Embryophyta</taxon>
        <taxon>Tracheophyta</taxon>
        <taxon>Spermatophyta</taxon>
        <taxon>Magnoliopsida</taxon>
        <taxon>eudicotyledons</taxon>
        <taxon>Gunneridae</taxon>
        <taxon>Pentapetalae</taxon>
        <taxon>rosids</taxon>
        <taxon>fabids</taxon>
        <taxon>Cucurbitales</taxon>
        <taxon>Cucurbitaceae</taxon>
        <taxon>Benincaseae</taxon>
        <taxon>Cucumis</taxon>
    </lineage>
</organism>
<protein>
    <submittedName>
        <fullName evidence="3">Uncharacterized protein LOC103492884</fullName>
    </submittedName>
</protein>
<dbReference type="Proteomes" id="UP001652600">
    <property type="component" value="Chromosome 1"/>
</dbReference>
<dbReference type="GeneID" id="103492884"/>
<dbReference type="InterPro" id="IPR011009">
    <property type="entry name" value="Kinase-like_dom_sf"/>
</dbReference>
<dbReference type="Gene3D" id="1.10.510.10">
    <property type="entry name" value="Transferase(Phosphotransferase) domain 1"/>
    <property type="match status" value="1"/>
</dbReference>
<dbReference type="InParanoid" id="A0A1S3BRE6"/>
<gene>
    <name evidence="3" type="primary">LOC103492884</name>
</gene>
<evidence type="ECO:0000313" key="3">
    <source>
        <dbReference type="RefSeq" id="XP_008451652.2"/>
    </source>
</evidence>
<name>A0A1S3BRE6_CUCME</name>
<dbReference type="SMART" id="SM00220">
    <property type="entry name" value="S_TKc"/>
    <property type="match status" value="1"/>
</dbReference>
<dbReference type="PANTHER" id="PTHR48011:SF51">
    <property type="entry name" value="PROTEIN KINASE SUPERFAMILY PROTEIN"/>
    <property type="match status" value="1"/>
</dbReference>
<dbReference type="PANTHER" id="PTHR48011">
    <property type="entry name" value="CCR4-NOT TRANSCRIPTIONAL COMPLEX SUBUNIT CAF120-RELATED"/>
    <property type="match status" value="1"/>
</dbReference>
<dbReference type="PROSITE" id="PS50011">
    <property type="entry name" value="PROTEIN_KINASE_DOM"/>
    <property type="match status" value="1"/>
</dbReference>
<dbReference type="GO" id="GO:0004672">
    <property type="term" value="F:protein kinase activity"/>
    <property type="evidence" value="ECO:0007669"/>
    <property type="project" value="InterPro"/>
</dbReference>
<dbReference type="KEGG" id="cmo:103492884"/>
<feature type="domain" description="Protein kinase" evidence="1">
    <location>
        <begin position="4"/>
        <end position="282"/>
    </location>
</feature>
<dbReference type="Pfam" id="PF00069">
    <property type="entry name" value="Pkinase"/>
    <property type="match status" value="1"/>
</dbReference>
<dbReference type="InterPro" id="IPR000719">
    <property type="entry name" value="Prot_kinase_dom"/>
</dbReference>
<dbReference type="GO" id="GO:0007165">
    <property type="term" value="P:signal transduction"/>
    <property type="evidence" value="ECO:0007669"/>
    <property type="project" value="TreeGrafter"/>
</dbReference>
<dbReference type="InterPro" id="IPR052751">
    <property type="entry name" value="Plant_MAPKKK"/>
</dbReference>
<sequence>MEDWVLLKVLGEGSCGLVCLAKQITKEESDLHYYFAVKRASLRYNSASLLWEEHVLKHLTDCPEIVQYLGSEVTGGGDFLDDKELYNLKLEYAAGGTLADLIKQRNKLPEDEVKKYLQMILKGLSCIHRKGFVHVDLKPDNILAFPQSDGKMKLKIADFGLAERFKHGEDDQEDKGCEHYGALRVRATHRYMSPESIVLKEIDGLHDIWSLGCVLVQMVSGERVWNDCKNYEELMTKLLNSKEIPIIPKELSKQGIDFLEKCFVRDYKQRWTADMLLQHPYLNEQNKDTSDDEKLKLPKTAFLPHQFFNRKADMLKNGDEKLELPKKAIFLPHQFFNRKADMLKNGDEKLELPKKAIFLPHQFFNRKADMLKNGDEKLELPKKAIFLPHQFFNRKADMLKNGDEKLELPKKAIFLPHQFFNRKADMLKNGDEKLELPKKAIFLPHQFFNRKADMLKNGDEKLELPKKAIFLPHQFFNRKADMLKNGDEKLELPKKAIFLPHQFFNRKADMLKNGDEKLELPKKAIFLPHQFFNRKADMLKNGDEKLELPKKAIFLPHQFFNRKADMLKNGDEKLELPKKAIFLPHQFFNSTAQQSCNDQ</sequence>
<dbReference type="SUPFAM" id="SSF56112">
    <property type="entry name" value="Protein kinase-like (PK-like)"/>
    <property type="match status" value="1"/>
</dbReference>
<dbReference type="GO" id="GO:0005524">
    <property type="term" value="F:ATP binding"/>
    <property type="evidence" value="ECO:0007669"/>
    <property type="project" value="InterPro"/>
</dbReference>
<dbReference type="RefSeq" id="XP_008451652.2">
    <property type="nucleotide sequence ID" value="XM_008453430.2"/>
</dbReference>
<evidence type="ECO:0000259" key="1">
    <source>
        <dbReference type="PROSITE" id="PS50011"/>
    </source>
</evidence>